<protein>
    <submittedName>
        <fullName evidence="8">Drug/metabolite transporter (DMT)-like permease</fullName>
    </submittedName>
</protein>
<feature type="transmembrane region" description="Helical" evidence="6">
    <location>
        <begin position="67"/>
        <end position="88"/>
    </location>
</feature>
<evidence type="ECO:0000256" key="6">
    <source>
        <dbReference type="SAM" id="Phobius"/>
    </source>
</evidence>
<name>A0A840AHU2_9PROT</name>
<evidence type="ECO:0000256" key="3">
    <source>
        <dbReference type="ARBA" id="ARBA00022692"/>
    </source>
</evidence>
<dbReference type="InterPro" id="IPR037185">
    <property type="entry name" value="EmrE-like"/>
</dbReference>
<evidence type="ECO:0000256" key="1">
    <source>
        <dbReference type="ARBA" id="ARBA00004141"/>
    </source>
</evidence>
<evidence type="ECO:0000256" key="5">
    <source>
        <dbReference type="ARBA" id="ARBA00023136"/>
    </source>
</evidence>
<keyword evidence="9" id="KW-1185">Reference proteome</keyword>
<comment type="subcellular location">
    <subcellularLocation>
        <location evidence="1">Membrane</location>
        <topology evidence="1">Multi-pass membrane protein</topology>
    </subcellularLocation>
</comment>
<keyword evidence="3 6" id="KW-0812">Transmembrane</keyword>
<evidence type="ECO:0000256" key="2">
    <source>
        <dbReference type="ARBA" id="ARBA00007362"/>
    </source>
</evidence>
<dbReference type="RefSeq" id="WP_184386383.1">
    <property type="nucleotide sequence ID" value="NZ_JACIDJ010000008.1"/>
</dbReference>
<dbReference type="InterPro" id="IPR000620">
    <property type="entry name" value="EamA_dom"/>
</dbReference>
<dbReference type="EMBL" id="JACIDJ010000008">
    <property type="protein sequence ID" value="MBB3900153.1"/>
    <property type="molecule type" value="Genomic_DNA"/>
</dbReference>
<gene>
    <name evidence="8" type="ORF">GGQ83_003623</name>
</gene>
<evidence type="ECO:0000313" key="8">
    <source>
        <dbReference type="EMBL" id="MBB3900153.1"/>
    </source>
</evidence>
<evidence type="ECO:0000313" key="9">
    <source>
        <dbReference type="Proteomes" id="UP000553193"/>
    </source>
</evidence>
<feature type="transmembrane region" description="Helical" evidence="6">
    <location>
        <begin position="184"/>
        <end position="206"/>
    </location>
</feature>
<comment type="caution">
    <text evidence="8">The sequence shown here is derived from an EMBL/GenBank/DDBJ whole genome shotgun (WGS) entry which is preliminary data.</text>
</comment>
<feature type="transmembrane region" description="Helical" evidence="6">
    <location>
        <begin position="94"/>
        <end position="113"/>
    </location>
</feature>
<keyword evidence="5 6" id="KW-0472">Membrane</keyword>
<dbReference type="AlphaFoldDB" id="A0A840AHU2"/>
<keyword evidence="4 6" id="KW-1133">Transmembrane helix</keyword>
<dbReference type="Gene3D" id="1.10.3730.20">
    <property type="match status" value="1"/>
</dbReference>
<dbReference type="GO" id="GO:0016020">
    <property type="term" value="C:membrane"/>
    <property type="evidence" value="ECO:0007669"/>
    <property type="project" value="UniProtKB-SubCell"/>
</dbReference>
<feature type="domain" description="EamA" evidence="7">
    <location>
        <begin position="8"/>
        <end position="138"/>
    </location>
</feature>
<dbReference type="Proteomes" id="UP000553193">
    <property type="component" value="Unassembled WGS sequence"/>
</dbReference>
<evidence type="ECO:0000256" key="4">
    <source>
        <dbReference type="ARBA" id="ARBA00022989"/>
    </source>
</evidence>
<reference evidence="8 9" key="1">
    <citation type="submission" date="2020-08" db="EMBL/GenBank/DDBJ databases">
        <title>Genomic Encyclopedia of Type Strains, Phase IV (KMG-IV): sequencing the most valuable type-strain genomes for metagenomic binning, comparative biology and taxonomic classification.</title>
        <authorList>
            <person name="Goeker M."/>
        </authorList>
    </citation>
    <scope>NUCLEOTIDE SEQUENCE [LARGE SCALE GENOMIC DNA]</scope>
    <source>
        <strain evidence="8 9">DSM 19979</strain>
    </source>
</reference>
<feature type="transmembrane region" description="Helical" evidence="6">
    <location>
        <begin position="150"/>
        <end position="172"/>
    </location>
</feature>
<dbReference type="PANTHER" id="PTHR32322">
    <property type="entry name" value="INNER MEMBRANE TRANSPORTER"/>
    <property type="match status" value="1"/>
</dbReference>
<feature type="transmembrane region" description="Helical" evidence="6">
    <location>
        <begin position="242"/>
        <end position="263"/>
    </location>
</feature>
<evidence type="ECO:0000259" key="7">
    <source>
        <dbReference type="Pfam" id="PF00892"/>
    </source>
</evidence>
<comment type="similarity">
    <text evidence="2">Belongs to the EamA transporter family.</text>
</comment>
<feature type="transmembrane region" description="Helical" evidence="6">
    <location>
        <begin position="269"/>
        <end position="287"/>
    </location>
</feature>
<feature type="transmembrane region" description="Helical" evidence="6">
    <location>
        <begin position="34"/>
        <end position="55"/>
    </location>
</feature>
<feature type="transmembrane region" description="Helical" evidence="6">
    <location>
        <begin position="125"/>
        <end position="144"/>
    </location>
</feature>
<dbReference type="PANTHER" id="PTHR32322:SF2">
    <property type="entry name" value="EAMA DOMAIN-CONTAINING PROTEIN"/>
    <property type="match status" value="1"/>
</dbReference>
<proteinExistence type="inferred from homology"/>
<organism evidence="8 9">
    <name type="scientific">Roseococcus suduntuyensis</name>
    <dbReference type="NCBI Taxonomy" id="455361"/>
    <lineage>
        <taxon>Bacteria</taxon>
        <taxon>Pseudomonadati</taxon>
        <taxon>Pseudomonadota</taxon>
        <taxon>Alphaproteobacteria</taxon>
        <taxon>Acetobacterales</taxon>
        <taxon>Roseomonadaceae</taxon>
        <taxon>Roseococcus</taxon>
    </lineage>
</organism>
<feature type="domain" description="EamA" evidence="7">
    <location>
        <begin position="153"/>
        <end position="288"/>
    </location>
</feature>
<accession>A0A840AHU2</accession>
<sequence length="302" mass="31034">MTRTPILPLLLLTGAIWGLTPAIAKVGMGLGISAMGFAFWTAVGSALALTALCRARGQAIPRDRTHVLYYLAAGGSGFALANVFGFHALQHIPAGFFALLIPLAPMLTVVGAAAIGQERLTARRVAGTALGFAGVALAMAPGAALPAASLIGWALVAALTPVCYAVSGLVAVQFAPRGTGPLAVAAGSLYGAAFCLAFFALALGQFHPPLSGDWRAEALLPLQAVLTAIAYLAYFRVIAVAGAVVTSQVGYIVTIAGVVWGAIIFGERMGWLALPAVALIFAGLWLVTRPGKRMANKPHPRR</sequence>
<dbReference type="SUPFAM" id="SSF103481">
    <property type="entry name" value="Multidrug resistance efflux transporter EmrE"/>
    <property type="match status" value="2"/>
</dbReference>
<dbReference type="InterPro" id="IPR050638">
    <property type="entry name" value="AA-Vitamin_Transporters"/>
</dbReference>
<dbReference type="Pfam" id="PF00892">
    <property type="entry name" value="EamA"/>
    <property type="match status" value="2"/>
</dbReference>
<feature type="transmembrane region" description="Helical" evidence="6">
    <location>
        <begin position="218"/>
        <end position="235"/>
    </location>
</feature>